<feature type="chain" id="PRO_5046226556" evidence="2">
    <location>
        <begin position="19"/>
        <end position="184"/>
    </location>
</feature>
<organism evidence="3 4">
    <name type="scientific">Litchfieldia luteola</name>
    <dbReference type="NCBI Taxonomy" id="682179"/>
    <lineage>
        <taxon>Bacteria</taxon>
        <taxon>Bacillati</taxon>
        <taxon>Bacillota</taxon>
        <taxon>Bacilli</taxon>
        <taxon>Bacillales</taxon>
        <taxon>Bacillaceae</taxon>
        <taxon>Litchfieldia</taxon>
    </lineage>
</organism>
<name>A0ABR9QEZ0_9BACI</name>
<evidence type="ECO:0000313" key="4">
    <source>
        <dbReference type="Proteomes" id="UP001516662"/>
    </source>
</evidence>
<dbReference type="Proteomes" id="UP001516662">
    <property type="component" value="Unassembled WGS sequence"/>
</dbReference>
<dbReference type="PROSITE" id="PS51257">
    <property type="entry name" value="PROKAR_LIPOPROTEIN"/>
    <property type="match status" value="1"/>
</dbReference>
<dbReference type="RefSeq" id="WP_193534510.1">
    <property type="nucleotide sequence ID" value="NZ_JADCLJ010000007.1"/>
</dbReference>
<evidence type="ECO:0000256" key="1">
    <source>
        <dbReference type="SAM" id="MobiDB-lite"/>
    </source>
</evidence>
<sequence length="184" mass="20942">MKYFILLFILTMVLAGCAQDEKSEVTNEAPESKETAPQNEETAESPTHEFFNEDFKNLLNEGKLANADFGIGSTAAEIKETLGEPDLEDVWDGANILQYGNYVYGYSYLEEDDTIYVIEYAPEKEYYLADLTALLGEPEISEISDVNGRYFVLYHLEGLKELWVYNQSEQEDSPIASIKLIKKY</sequence>
<dbReference type="Pfam" id="PF14172">
    <property type="entry name" value="DUF4309"/>
    <property type="match status" value="1"/>
</dbReference>
<gene>
    <name evidence="3" type="ORF">IMZ08_03050</name>
</gene>
<evidence type="ECO:0000313" key="3">
    <source>
        <dbReference type="EMBL" id="MBE4907033.1"/>
    </source>
</evidence>
<keyword evidence="2" id="KW-0732">Signal</keyword>
<feature type="compositionally biased region" description="Basic and acidic residues" evidence="1">
    <location>
        <begin position="22"/>
        <end position="34"/>
    </location>
</feature>
<keyword evidence="4" id="KW-1185">Reference proteome</keyword>
<feature type="signal peptide" evidence="2">
    <location>
        <begin position="1"/>
        <end position="18"/>
    </location>
</feature>
<evidence type="ECO:0000256" key="2">
    <source>
        <dbReference type="SAM" id="SignalP"/>
    </source>
</evidence>
<accession>A0ABR9QEZ0</accession>
<dbReference type="InterPro" id="IPR025453">
    <property type="entry name" value="DUF4309"/>
</dbReference>
<feature type="region of interest" description="Disordered" evidence="1">
    <location>
        <begin position="22"/>
        <end position="47"/>
    </location>
</feature>
<comment type="caution">
    <text evidence="3">The sequence shown here is derived from an EMBL/GenBank/DDBJ whole genome shotgun (WGS) entry which is preliminary data.</text>
</comment>
<proteinExistence type="predicted"/>
<protein>
    <submittedName>
        <fullName evidence="3">DUF4309 domain-containing protein</fullName>
    </submittedName>
</protein>
<dbReference type="EMBL" id="JADCLJ010000007">
    <property type="protein sequence ID" value="MBE4907033.1"/>
    <property type="molecule type" value="Genomic_DNA"/>
</dbReference>
<reference evidence="3 4" key="1">
    <citation type="submission" date="2020-10" db="EMBL/GenBank/DDBJ databases">
        <title>Bacillus sp. HD4P25, an endophyte from a halophyte.</title>
        <authorList>
            <person name="Sun J.-Q."/>
        </authorList>
    </citation>
    <scope>NUCLEOTIDE SEQUENCE [LARGE SCALE GENOMIC DNA]</scope>
    <source>
        <strain evidence="3 4">YIM 93174</strain>
    </source>
</reference>